<feature type="domain" description="Sulfatase-modifying factor enzyme-like" evidence="3">
    <location>
        <begin position="57"/>
        <end position="364"/>
    </location>
</feature>
<dbReference type="PROSITE" id="PS51257">
    <property type="entry name" value="PROKAR_LIPOPROTEIN"/>
    <property type="match status" value="1"/>
</dbReference>
<feature type="chain" id="PRO_5041389013" evidence="2">
    <location>
        <begin position="23"/>
        <end position="367"/>
    </location>
</feature>
<feature type="compositionally biased region" description="Polar residues" evidence="1">
    <location>
        <begin position="38"/>
        <end position="51"/>
    </location>
</feature>
<feature type="signal peptide" evidence="2">
    <location>
        <begin position="1"/>
        <end position="22"/>
    </location>
</feature>
<dbReference type="Pfam" id="PF03781">
    <property type="entry name" value="FGE-sulfatase"/>
    <property type="match status" value="1"/>
</dbReference>
<keyword evidence="2" id="KW-0732">Signal</keyword>
<organism evidence="4">
    <name type="scientific">Roseihalotalea indica</name>
    <dbReference type="NCBI Taxonomy" id="2867963"/>
    <lineage>
        <taxon>Bacteria</taxon>
        <taxon>Pseudomonadati</taxon>
        <taxon>Bacteroidota</taxon>
        <taxon>Cytophagia</taxon>
        <taxon>Cytophagales</taxon>
        <taxon>Catalimonadaceae</taxon>
        <taxon>Roseihalotalea</taxon>
    </lineage>
</organism>
<evidence type="ECO:0000256" key="1">
    <source>
        <dbReference type="SAM" id="MobiDB-lite"/>
    </source>
</evidence>
<sequence length="367" mass="40329">MKCYSLLALSFGIGLLACQSNPTETASATADTPSATEQSTPETSVLTSTKPSGEAPDGMVWVPGGQFMMGSNDQTANEIEGPAHTVELSGFWMDAHEVTNAEFKKFVDATGYVTVAERPINWEEMKKQLPPDTPKPPEEVLQPGSLVFDPPAHEVPLYDYSMWWSWKVGANWRQPEGPGSSIKGKDDFPAVHIAYEDAKAYAEWAGKRLPTEAEYEFAAQGGNEGHPFAWGDELTPSGKYLANFFQGNFPYNNVSTDGFAGASPVESFPPNAYGLYDIIGNVWEWSSDWYRPDTHAQMSKITVCRNPTGPEQSYDPQEPLTPKRVIKGGSYLCSKEYCSNYRPSARMATAIDSGQEHLGFRCVKDAS</sequence>
<feature type="compositionally biased region" description="Low complexity" evidence="1">
    <location>
        <begin position="24"/>
        <end position="37"/>
    </location>
</feature>
<gene>
    <name evidence="4" type="ORF">K4G66_31540</name>
</gene>
<reference evidence="4" key="2">
    <citation type="journal article" date="2024" name="Antonie Van Leeuwenhoek">
        <title>Roseihalotalea indica gen. nov., sp. nov., a halophilic Bacteroidetes from mesopelagic Southwest Indian Ocean with higher carbohydrate metabolic potential.</title>
        <authorList>
            <person name="Chen B."/>
            <person name="Zhang M."/>
            <person name="Lin D."/>
            <person name="Ye J."/>
            <person name="Tang K."/>
        </authorList>
    </citation>
    <scope>NUCLEOTIDE SEQUENCE</scope>
    <source>
        <strain evidence="4">TK19036</strain>
    </source>
</reference>
<protein>
    <submittedName>
        <fullName evidence="4">Formylglycine-generating enzyme family protein</fullName>
    </submittedName>
</protein>
<evidence type="ECO:0000259" key="3">
    <source>
        <dbReference type="Pfam" id="PF03781"/>
    </source>
</evidence>
<dbReference type="PANTHER" id="PTHR23150">
    <property type="entry name" value="SULFATASE MODIFYING FACTOR 1, 2"/>
    <property type="match status" value="1"/>
</dbReference>
<feature type="region of interest" description="Disordered" evidence="1">
    <location>
        <begin position="24"/>
        <end position="57"/>
    </location>
</feature>
<evidence type="ECO:0000256" key="2">
    <source>
        <dbReference type="SAM" id="SignalP"/>
    </source>
</evidence>
<dbReference type="EMBL" id="CP120682">
    <property type="protein sequence ID" value="WKN36902.1"/>
    <property type="molecule type" value="Genomic_DNA"/>
</dbReference>
<dbReference type="AlphaFoldDB" id="A0AA49GMA1"/>
<proteinExistence type="predicted"/>
<dbReference type="Gene3D" id="3.90.1580.10">
    <property type="entry name" value="paralog of FGE (formylglycine-generating enzyme)"/>
    <property type="match status" value="1"/>
</dbReference>
<name>A0AA49GMA1_9BACT</name>
<accession>A0AA49GMA1</accession>
<dbReference type="InterPro" id="IPR016187">
    <property type="entry name" value="CTDL_fold"/>
</dbReference>
<dbReference type="SUPFAM" id="SSF56436">
    <property type="entry name" value="C-type lectin-like"/>
    <property type="match status" value="1"/>
</dbReference>
<evidence type="ECO:0000313" key="4">
    <source>
        <dbReference type="EMBL" id="WKN36902.1"/>
    </source>
</evidence>
<dbReference type="PANTHER" id="PTHR23150:SF19">
    <property type="entry name" value="FORMYLGLYCINE-GENERATING ENZYME"/>
    <property type="match status" value="1"/>
</dbReference>
<dbReference type="InterPro" id="IPR042095">
    <property type="entry name" value="SUMF_sf"/>
</dbReference>
<reference evidence="4" key="1">
    <citation type="journal article" date="2023" name="Comput. Struct. Biotechnol. J.">
        <title>Discovery of a novel marine Bacteroidetes with a rich repertoire of carbohydrate-active enzymes.</title>
        <authorList>
            <person name="Chen B."/>
            <person name="Liu G."/>
            <person name="Chen Q."/>
            <person name="Wang H."/>
            <person name="Liu L."/>
            <person name="Tang K."/>
        </authorList>
    </citation>
    <scope>NUCLEOTIDE SEQUENCE</scope>
    <source>
        <strain evidence="4">TK19036</strain>
    </source>
</reference>
<dbReference type="InterPro" id="IPR051043">
    <property type="entry name" value="Sulfatase_Mod_Factor_Kinase"/>
</dbReference>
<dbReference type="GO" id="GO:0120147">
    <property type="term" value="F:formylglycine-generating oxidase activity"/>
    <property type="evidence" value="ECO:0007669"/>
    <property type="project" value="TreeGrafter"/>
</dbReference>
<dbReference type="InterPro" id="IPR005532">
    <property type="entry name" value="SUMF_dom"/>
</dbReference>